<dbReference type="RefSeq" id="WP_214662617.1">
    <property type="nucleotide sequence ID" value="NZ_JAECZC010000031.1"/>
</dbReference>
<evidence type="ECO:0000313" key="2">
    <source>
        <dbReference type="Proteomes" id="UP000632766"/>
    </source>
</evidence>
<evidence type="ECO:0000313" key="1">
    <source>
        <dbReference type="EMBL" id="MBH8563955.1"/>
    </source>
</evidence>
<dbReference type="EMBL" id="JAECZC010000031">
    <property type="protein sequence ID" value="MBH8563955.1"/>
    <property type="molecule type" value="Genomic_DNA"/>
</dbReference>
<comment type="caution">
    <text evidence="1">The sequence shown here is derived from an EMBL/GenBank/DDBJ whole genome shotgun (WGS) entry which is preliminary data.</text>
</comment>
<dbReference type="AlphaFoldDB" id="A0A8J7HTP9"/>
<protein>
    <submittedName>
        <fullName evidence="1">Uncharacterized protein</fullName>
    </submittedName>
</protein>
<accession>A0A8J7HTP9</accession>
<dbReference type="Proteomes" id="UP000632766">
    <property type="component" value="Unassembled WGS sequence"/>
</dbReference>
<name>A0A8J7HTP9_9NOST</name>
<reference evidence="1 2" key="1">
    <citation type="journal article" date="2021" name="Int. J. Syst. Evol. Microbiol.">
        <title>Amazonocrinis nigriterrae gen. nov., sp. nov., Atlanticothrix silvestris gen. nov., sp. nov. and Dendronalium phyllosphericum gen. nov., sp. nov., nostocacean cyanobacteria from Brazilian environments.</title>
        <authorList>
            <person name="Alvarenga D.O."/>
            <person name="Andreote A.P.D."/>
            <person name="Branco L.H.Z."/>
            <person name="Delbaje E."/>
            <person name="Cruz R.B."/>
            <person name="Varani A.M."/>
            <person name="Fiore M.F."/>
        </authorList>
    </citation>
    <scope>NUCLEOTIDE SEQUENCE [LARGE SCALE GENOMIC DNA]</scope>
    <source>
        <strain evidence="1 2">CENA67</strain>
    </source>
</reference>
<organism evidence="1 2">
    <name type="scientific">Amazonocrinis nigriterrae CENA67</name>
    <dbReference type="NCBI Taxonomy" id="2794033"/>
    <lineage>
        <taxon>Bacteria</taxon>
        <taxon>Bacillati</taxon>
        <taxon>Cyanobacteriota</taxon>
        <taxon>Cyanophyceae</taxon>
        <taxon>Nostocales</taxon>
        <taxon>Nostocaceae</taxon>
        <taxon>Amazonocrinis</taxon>
        <taxon>Amazonocrinis nigriterrae</taxon>
    </lineage>
</organism>
<keyword evidence="2" id="KW-1185">Reference proteome</keyword>
<gene>
    <name evidence="1" type="ORF">I8748_17490</name>
</gene>
<sequence length="65" mass="7469">MRCAGRQRTLPALLPIWNLPDDSGSQCCKLNVSDRYLVQLLALGSLCIFWQYKYGTISLRKSSYR</sequence>
<proteinExistence type="predicted"/>